<evidence type="ECO:0000256" key="2">
    <source>
        <dbReference type="ARBA" id="ARBA00022741"/>
    </source>
</evidence>
<dbReference type="Gene3D" id="3.40.50.300">
    <property type="entry name" value="P-loop containing nucleotide triphosphate hydrolases"/>
    <property type="match status" value="1"/>
</dbReference>
<keyword evidence="3 5" id="KW-0067">ATP-binding</keyword>
<dbReference type="SMART" id="SM00382">
    <property type="entry name" value="AAA"/>
    <property type="match status" value="1"/>
</dbReference>
<dbReference type="Proteomes" id="UP001500888">
    <property type="component" value="Unassembled WGS sequence"/>
</dbReference>
<dbReference type="EMBL" id="BAAAZR010000063">
    <property type="protein sequence ID" value="GAA3846043.1"/>
    <property type="molecule type" value="Genomic_DNA"/>
</dbReference>
<sequence length="369" mass="39167">MMDAHLVAEHARFRLDVRIRVAPGQVVALLGPNGAGKTTALRVIAGLTPPSGGHILVDGAAVHARPAEQRPIGMVFRDHLLFPHMNVLDNVAFGPWCRGASRAEARRAAAIWLQDLGLGEHRRRRPAELSCEQAQRAALARSLAVRPRVLLLDEPLDALDAQARLTMRTALGDHLSGFGGAAILVTHDPLDAMALAERLIVIEDGVLVQEGTPSEVARHPRTGYIARFAGLNLYRGRARGHEVSVEGPPAGRVTGGPLTFSVAENLSGPVFLAFPPSAVALCPIRPEGRPRNTWQGTVEGLERQGGHVRVRLDGPITAAADLMPAAAAELGLSLGQKVWASVRTTETHAYAAPAGGCEDRDAPYGGGPR</sequence>
<dbReference type="SUPFAM" id="SSF52540">
    <property type="entry name" value="P-loop containing nucleoside triphosphate hydrolases"/>
    <property type="match status" value="1"/>
</dbReference>
<dbReference type="InterPro" id="IPR050093">
    <property type="entry name" value="ABC_SmlMolc_Importer"/>
</dbReference>
<dbReference type="InterPro" id="IPR003439">
    <property type="entry name" value="ABC_transporter-like_ATP-bd"/>
</dbReference>
<evidence type="ECO:0000259" key="4">
    <source>
        <dbReference type="PROSITE" id="PS50893"/>
    </source>
</evidence>
<protein>
    <submittedName>
        <fullName evidence="5">ABC transporter ATP-binding protein</fullName>
    </submittedName>
</protein>
<dbReference type="Gene3D" id="2.40.50.100">
    <property type="match status" value="1"/>
</dbReference>
<accession>A0ABP7JIR9</accession>
<dbReference type="PANTHER" id="PTHR42781:SF4">
    <property type="entry name" value="SPERMIDINE_PUTRESCINE IMPORT ATP-BINDING PROTEIN POTA"/>
    <property type="match status" value="1"/>
</dbReference>
<name>A0ABP7JIR9_9ACTN</name>
<dbReference type="InterPro" id="IPR027417">
    <property type="entry name" value="P-loop_NTPase"/>
</dbReference>
<dbReference type="InterPro" id="IPR003593">
    <property type="entry name" value="AAA+_ATPase"/>
</dbReference>
<gene>
    <name evidence="5" type="ORF">GCM10022226_81920</name>
</gene>
<proteinExistence type="predicted"/>
<dbReference type="Pfam" id="PF03459">
    <property type="entry name" value="TOBE"/>
    <property type="match status" value="1"/>
</dbReference>
<evidence type="ECO:0000256" key="3">
    <source>
        <dbReference type="ARBA" id="ARBA00022840"/>
    </source>
</evidence>
<dbReference type="InterPro" id="IPR008995">
    <property type="entry name" value="Mo/tungstate-bd_C_term_dom"/>
</dbReference>
<comment type="caution">
    <text evidence="5">The sequence shown here is derived from an EMBL/GenBank/DDBJ whole genome shotgun (WGS) entry which is preliminary data.</text>
</comment>
<evidence type="ECO:0000313" key="6">
    <source>
        <dbReference type="Proteomes" id="UP001500888"/>
    </source>
</evidence>
<keyword evidence="1" id="KW-0813">Transport</keyword>
<keyword evidence="6" id="KW-1185">Reference proteome</keyword>
<organism evidence="5 6">
    <name type="scientific">Sphaerisporangium flaviroseum</name>
    <dbReference type="NCBI Taxonomy" id="509199"/>
    <lineage>
        <taxon>Bacteria</taxon>
        <taxon>Bacillati</taxon>
        <taxon>Actinomycetota</taxon>
        <taxon>Actinomycetes</taxon>
        <taxon>Streptosporangiales</taxon>
        <taxon>Streptosporangiaceae</taxon>
        <taxon>Sphaerisporangium</taxon>
    </lineage>
</organism>
<dbReference type="GO" id="GO:0005524">
    <property type="term" value="F:ATP binding"/>
    <property type="evidence" value="ECO:0007669"/>
    <property type="project" value="UniProtKB-KW"/>
</dbReference>
<dbReference type="Pfam" id="PF00005">
    <property type="entry name" value="ABC_tran"/>
    <property type="match status" value="1"/>
</dbReference>
<dbReference type="PROSITE" id="PS50893">
    <property type="entry name" value="ABC_TRANSPORTER_2"/>
    <property type="match status" value="1"/>
</dbReference>
<dbReference type="InterPro" id="IPR005116">
    <property type="entry name" value="Transp-assoc_OB_typ1"/>
</dbReference>
<dbReference type="RefSeq" id="WP_344953486.1">
    <property type="nucleotide sequence ID" value="NZ_BAAAZR010000063.1"/>
</dbReference>
<keyword evidence="2" id="KW-0547">Nucleotide-binding</keyword>
<evidence type="ECO:0000313" key="5">
    <source>
        <dbReference type="EMBL" id="GAA3846043.1"/>
    </source>
</evidence>
<feature type="domain" description="ABC transporter" evidence="4">
    <location>
        <begin position="1"/>
        <end position="229"/>
    </location>
</feature>
<dbReference type="SUPFAM" id="SSF50331">
    <property type="entry name" value="MOP-like"/>
    <property type="match status" value="1"/>
</dbReference>
<evidence type="ECO:0000256" key="1">
    <source>
        <dbReference type="ARBA" id="ARBA00022448"/>
    </source>
</evidence>
<dbReference type="PANTHER" id="PTHR42781">
    <property type="entry name" value="SPERMIDINE/PUTRESCINE IMPORT ATP-BINDING PROTEIN POTA"/>
    <property type="match status" value="1"/>
</dbReference>
<reference evidence="6" key="1">
    <citation type="journal article" date="2019" name="Int. J. Syst. Evol. Microbiol.">
        <title>The Global Catalogue of Microorganisms (GCM) 10K type strain sequencing project: providing services to taxonomists for standard genome sequencing and annotation.</title>
        <authorList>
            <consortium name="The Broad Institute Genomics Platform"/>
            <consortium name="The Broad Institute Genome Sequencing Center for Infectious Disease"/>
            <person name="Wu L."/>
            <person name="Ma J."/>
        </authorList>
    </citation>
    <scope>NUCLEOTIDE SEQUENCE [LARGE SCALE GENOMIC DNA]</scope>
    <source>
        <strain evidence="6">JCM 16908</strain>
    </source>
</reference>